<feature type="chain" id="PRO_5003241041" evidence="1">
    <location>
        <begin position="24"/>
        <end position="171"/>
    </location>
</feature>
<sequence>MILIRISVLVICCLFLSLLGVDGAPLNWFPHPYFPAGANSAIEKILSDYDNKVGDNRPFIVEDYFFDLSADQFGDFLKFIKNQLQKGEGLVKNIDLADLANNQRVEGDDGFNSAVEKSLSNYDNKLIGDNRPPAYIVENNFFNLPTDQFNELRKLVKANGESEKKDKLKRS</sequence>
<gene>
    <name evidence="2" type="ORF">DAPPUDRAFT_257041</name>
</gene>
<name>E9HCI1_DAPPU</name>
<reference evidence="2 3" key="1">
    <citation type="journal article" date="2011" name="Science">
        <title>The ecoresponsive genome of Daphnia pulex.</title>
        <authorList>
            <person name="Colbourne J.K."/>
            <person name="Pfrender M.E."/>
            <person name="Gilbert D."/>
            <person name="Thomas W.K."/>
            <person name="Tucker A."/>
            <person name="Oakley T.H."/>
            <person name="Tokishita S."/>
            <person name="Aerts A."/>
            <person name="Arnold G.J."/>
            <person name="Basu M.K."/>
            <person name="Bauer D.J."/>
            <person name="Caceres C.E."/>
            <person name="Carmel L."/>
            <person name="Casola C."/>
            <person name="Choi J.H."/>
            <person name="Detter J.C."/>
            <person name="Dong Q."/>
            <person name="Dusheyko S."/>
            <person name="Eads B.D."/>
            <person name="Frohlich T."/>
            <person name="Geiler-Samerotte K.A."/>
            <person name="Gerlach D."/>
            <person name="Hatcher P."/>
            <person name="Jogdeo S."/>
            <person name="Krijgsveld J."/>
            <person name="Kriventseva E.V."/>
            <person name="Kultz D."/>
            <person name="Laforsch C."/>
            <person name="Lindquist E."/>
            <person name="Lopez J."/>
            <person name="Manak J.R."/>
            <person name="Muller J."/>
            <person name="Pangilinan J."/>
            <person name="Patwardhan R.P."/>
            <person name="Pitluck S."/>
            <person name="Pritham E.J."/>
            <person name="Rechtsteiner A."/>
            <person name="Rho M."/>
            <person name="Rogozin I.B."/>
            <person name="Sakarya O."/>
            <person name="Salamov A."/>
            <person name="Schaack S."/>
            <person name="Shapiro H."/>
            <person name="Shiga Y."/>
            <person name="Skalitzky C."/>
            <person name="Smith Z."/>
            <person name="Souvorov A."/>
            <person name="Sung W."/>
            <person name="Tang Z."/>
            <person name="Tsuchiya D."/>
            <person name="Tu H."/>
            <person name="Vos H."/>
            <person name="Wang M."/>
            <person name="Wolf Y.I."/>
            <person name="Yamagata H."/>
            <person name="Yamada T."/>
            <person name="Ye Y."/>
            <person name="Shaw J.R."/>
            <person name="Andrews J."/>
            <person name="Crease T.J."/>
            <person name="Tang H."/>
            <person name="Lucas S.M."/>
            <person name="Robertson H.M."/>
            <person name="Bork P."/>
            <person name="Koonin E.V."/>
            <person name="Zdobnov E.M."/>
            <person name="Grigoriev I.V."/>
            <person name="Lynch M."/>
            <person name="Boore J.L."/>
        </authorList>
    </citation>
    <scope>NUCLEOTIDE SEQUENCE [LARGE SCALE GENOMIC DNA]</scope>
</reference>
<keyword evidence="3" id="KW-1185">Reference proteome</keyword>
<dbReference type="OrthoDB" id="6383142at2759"/>
<evidence type="ECO:0000313" key="3">
    <source>
        <dbReference type="Proteomes" id="UP000000305"/>
    </source>
</evidence>
<evidence type="ECO:0000313" key="2">
    <source>
        <dbReference type="EMBL" id="EFX70529.1"/>
    </source>
</evidence>
<dbReference type="HOGENOM" id="CLU_1564486_0_0_1"/>
<dbReference type="EMBL" id="GL732620">
    <property type="protein sequence ID" value="EFX70529.1"/>
    <property type="molecule type" value="Genomic_DNA"/>
</dbReference>
<dbReference type="PhylomeDB" id="E9HCI1"/>
<organism evidence="2 3">
    <name type="scientific">Daphnia pulex</name>
    <name type="common">Water flea</name>
    <dbReference type="NCBI Taxonomy" id="6669"/>
    <lineage>
        <taxon>Eukaryota</taxon>
        <taxon>Metazoa</taxon>
        <taxon>Ecdysozoa</taxon>
        <taxon>Arthropoda</taxon>
        <taxon>Crustacea</taxon>
        <taxon>Branchiopoda</taxon>
        <taxon>Diplostraca</taxon>
        <taxon>Cladocera</taxon>
        <taxon>Anomopoda</taxon>
        <taxon>Daphniidae</taxon>
        <taxon>Daphnia</taxon>
    </lineage>
</organism>
<dbReference type="AlphaFoldDB" id="E9HCI1"/>
<proteinExistence type="predicted"/>
<evidence type="ECO:0000256" key="1">
    <source>
        <dbReference type="SAM" id="SignalP"/>
    </source>
</evidence>
<dbReference type="Proteomes" id="UP000000305">
    <property type="component" value="Unassembled WGS sequence"/>
</dbReference>
<keyword evidence="1" id="KW-0732">Signal</keyword>
<accession>E9HCI1</accession>
<feature type="signal peptide" evidence="1">
    <location>
        <begin position="1"/>
        <end position="23"/>
    </location>
</feature>
<dbReference type="KEGG" id="dpx:DAPPUDRAFT_257041"/>
<dbReference type="InParanoid" id="E9HCI1"/>
<protein>
    <submittedName>
        <fullName evidence="2">Uncharacterized protein</fullName>
    </submittedName>
</protein>